<keyword evidence="22" id="KW-0486">Methionine biosynthesis</keyword>
<dbReference type="CDD" id="cd04921">
    <property type="entry name" value="ACT_AKi-HSDH-ThrA-like_1"/>
    <property type="match status" value="1"/>
</dbReference>
<dbReference type="Gene3D" id="3.30.360.10">
    <property type="entry name" value="Dihydrodipicolinate Reductase, domain 2"/>
    <property type="match status" value="1"/>
</dbReference>
<evidence type="ECO:0000256" key="2">
    <source>
        <dbReference type="ARBA" id="ARBA00004766"/>
    </source>
</evidence>
<evidence type="ECO:0000259" key="28">
    <source>
        <dbReference type="PROSITE" id="PS51671"/>
    </source>
</evidence>
<dbReference type="GO" id="GO:0009086">
    <property type="term" value="P:methionine biosynthetic process"/>
    <property type="evidence" value="ECO:0007669"/>
    <property type="project" value="UniProtKB-KW"/>
</dbReference>
<comment type="catalytic activity">
    <reaction evidence="27">
        <text>L-homoserine + NAD(+) = L-aspartate 4-semialdehyde + NADH + H(+)</text>
        <dbReference type="Rhea" id="RHEA:15757"/>
        <dbReference type="ChEBI" id="CHEBI:15378"/>
        <dbReference type="ChEBI" id="CHEBI:57476"/>
        <dbReference type="ChEBI" id="CHEBI:57540"/>
        <dbReference type="ChEBI" id="CHEBI:57945"/>
        <dbReference type="ChEBI" id="CHEBI:537519"/>
        <dbReference type="EC" id="1.1.1.3"/>
    </reaction>
    <physiologicalReaction direction="right-to-left" evidence="27">
        <dbReference type="Rhea" id="RHEA:15759"/>
    </physiologicalReaction>
</comment>
<evidence type="ECO:0000256" key="6">
    <source>
        <dbReference type="ARBA" id="ARBA00005139"/>
    </source>
</evidence>
<dbReference type="GO" id="GO:0009089">
    <property type="term" value="P:lysine biosynthetic process via diaminopimelate"/>
    <property type="evidence" value="ECO:0007669"/>
    <property type="project" value="UniProtKB-UniPathway"/>
</dbReference>
<dbReference type="SUPFAM" id="SSF53633">
    <property type="entry name" value="Carbamate kinase-like"/>
    <property type="match status" value="1"/>
</dbReference>
<comment type="similarity">
    <text evidence="7">In the C-terminal section; belongs to the homoserine dehydrogenase family.</text>
</comment>
<keyword evidence="14" id="KW-0547">Nucleotide-binding</keyword>
<dbReference type="PIRSF" id="PIRSF000727">
    <property type="entry name" value="ThrA"/>
    <property type="match status" value="1"/>
</dbReference>
<dbReference type="InterPro" id="IPR019811">
    <property type="entry name" value="HDH_CS"/>
</dbReference>
<dbReference type="OrthoDB" id="9799110at2"/>
<dbReference type="InterPro" id="IPR005106">
    <property type="entry name" value="Asp/hSer_DH_NAD-bd"/>
</dbReference>
<dbReference type="GO" id="GO:0004072">
    <property type="term" value="F:aspartate kinase activity"/>
    <property type="evidence" value="ECO:0007669"/>
    <property type="project" value="UniProtKB-EC"/>
</dbReference>
<evidence type="ECO:0000256" key="16">
    <source>
        <dbReference type="ARBA" id="ARBA00022840"/>
    </source>
</evidence>
<keyword evidence="20" id="KW-0915">Sodium</keyword>
<dbReference type="InterPro" id="IPR001048">
    <property type="entry name" value="Asp/Glu/Uridylate_kinase"/>
</dbReference>
<dbReference type="CDD" id="cd04243">
    <property type="entry name" value="AAK_AK-HSDH-like"/>
    <property type="match status" value="1"/>
</dbReference>
<dbReference type="RefSeq" id="WP_142601338.1">
    <property type="nucleotide sequence ID" value="NZ_FXSZ01000001.1"/>
</dbReference>
<keyword evidence="11" id="KW-0808">Transferase</keyword>
<dbReference type="SUPFAM" id="SSF55347">
    <property type="entry name" value="Glyceraldehyde-3-phosphate dehydrogenase-like, C-terminal domain"/>
    <property type="match status" value="1"/>
</dbReference>
<evidence type="ECO:0000256" key="12">
    <source>
        <dbReference type="ARBA" id="ARBA00022697"/>
    </source>
</evidence>
<dbReference type="NCBIfam" id="NF006959">
    <property type="entry name" value="PRK09436.1"/>
    <property type="match status" value="1"/>
</dbReference>
<dbReference type="GO" id="GO:0005524">
    <property type="term" value="F:ATP binding"/>
    <property type="evidence" value="ECO:0007669"/>
    <property type="project" value="UniProtKB-KW"/>
</dbReference>
<evidence type="ECO:0000313" key="29">
    <source>
        <dbReference type="EMBL" id="SMO41045.1"/>
    </source>
</evidence>
<dbReference type="Gene3D" id="3.40.1160.10">
    <property type="entry name" value="Acetylglutamate kinase-like"/>
    <property type="match status" value="1"/>
</dbReference>
<comment type="catalytic activity">
    <reaction evidence="25">
        <text>L-aspartate + ATP = 4-phospho-L-aspartate + ADP</text>
        <dbReference type="Rhea" id="RHEA:23776"/>
        <dbReference type="ChEBI" id="CHEBI:29991"/>
        <dbReference type="ChEBI" id="CHEBI:30616"/>
        <dbReference type="ChEBI" id="CHEBI:57535"/>
        <dbReference type="ChEBI" id="CHEBI:456216"/>
        <dbReference type="EC" id="2.7.2.4"/>
    </reaction>
    <physiologicalReaction direction="left-to-right" evidence="25">
        <dbReference type="Rhea" id="RHEA:23777"/>
    </physiologicalReaction>
</comment>
<feature type="domain" description="ACT" evidence="28">
    <location>
        <begin position="399"/>
        <end position="477"/>
    </location>
</feature>
<evidence type="ECO:0000256" key="10">
    <source>
        <dbReference type="ARBA" id="ARBA00022605"/>
    </source>
</evidence>
<accession>A0A521B202</accession>
<comment type="pathway">
    <text evidence="3">Amino-acid biosynthesis; L-methionine biosynthesis via de novo pathway; L-homoserine from L-aspartate: step 1/3.</text>
</comment>
<evidence type="ECO:0000256" key="4">
    <source>
        <dbReference type="ARBA" id="ARBA00005056"/>
    </source>
</evidence>
<evidence type="ECO:0000256" key="13">
    <source>
        <dbReference type="ARBA" id="ARBA00022723"/>
    </source>
</evidence>
<comment type="pathway">
    <text evidence="2">Amino-acid biosynthesis; L-lysine biosynthesis via DAP pathway; (S)-tetrahydrodipicolinate from L-aspartate: step 1/4.</text>
</comment>
<dbReference type="InterPro" id="IPR042199">
    <property type="entry name" value="AsparK_Bifunc_asparK/hSer_DH"/>
</dbReference>
<dbReference type="InterPro" id="IPR036291">
    <property type="entry name" value="NAD(P)-bd_dom_sf"/>
</dbReference>
<dbReference type="GO" id="GO:0009088">
    <property type="term" value="P:threonine biosynthetic process"/>
    <property type="evidence" value="ECO:0007669"/>
    <property type="project" value="UniProtKB-UniPathway"/>
</dbReference>
<proteinExistence type="inferred from homology"/>
<comment type="function">
    <text evidence="24">Bifunctional aspartate kinase and homoserine dehydrogenase that catalyzes the first and the third steps toward the synthesis of lysine, methionine and threonine from aspartate.</text>
</comment>
<dbReference type="Pfam" id="PF22468">
    <property type="entry name" value="ACT_9"/>
    <property type="match status" value="2"/>
</dbReference>
<organism evidence="29 30">
    <name type="scientific">Solitalea koreensis</name>
    <dbReference type="NCBI Taxonomy" id="543615"/>
    <lineage>
        <taxon>Bacteria</taxon>
        <taxon>Pseudomonadati</taxon>
        <taxon>Bacteroidota</taxon>
        <taxon>Sphingobacteriia</taxon>
        <taxon>Sphingobacteriales</taxon>
        <taxon>Sphingobacteriaceae</taxon>
        <taxon>Solitalea</taxon>
    </lineage>
</organism>
<keyword evidence="23" id="KW-0511">Multifunctional enzyme</keyword>
<dbReference type="PANTHER" id="PTHR43070">
    <property type="match status" value="1"/>
</dbReference>
<dbReference type="SUPFAM" id="SSF51735">
    <property type="entry name" value="NAD(P)-binding Rossmann-fold domains"/>
    <property type="match status" value="1"/>
</dbReference>
<dbReference type="AlphaFoldDB" id="A0A521B202"/>
<dbReference type="Gene3D" id="3.40.50.720">
    <property type="entry name" value="NAD(P)-binding Rossmann-like Domain"/>
    <property type="match status" value="1"/>
</dbReference>
<keyword evidence="10" id="KW-0028">Amino-acid biosynthesis</keyword>
<dbReference type="UniPathway" id="UPA00034">
    <property type="reaction ID" value="UER00015"/>
</dbReference>
<comment type="similarity">
    <text evidence="8">In the N-terminal section; belongs to the aspartokinase family.</text>
</comment>
<dbReference type="NCBIfam" id="TIGR00657">
    <property type="entry name" value="asp_kinases"/>
    <property type="match status" value="1"/>
</dbReference>
<evidence type="ECO:0000256" key="25">
    <source>
        <dbReference type="ARBA" id="ARBA00048561"/>
    </source>
</evidence>
<name>A0A521B202_9SPHI</name>
<dbReference type="Pfam" id="PF03447">
    <property type="entry name" value="NAD_binding_3"/>
    <property type="match status" value="1"/>
</dbReference>
<comment type="pathway">
    <text evidence="6">Amino-acid biosynthesis; L-threonine biosynthesis; L-threonine from L-aspartate: step 1/5.</text>
</comment>
<dbReference type="InterPro" id="IPR049638">
    <property type="entry name" value="AK-HD"/>
</dbReference>
<evidence type="ECO:0000256" key="1">
    <source>
        <dbReference type="ARBA" id="ARBA00001920"/>
    </source>
</evidence>
<dbReference type="InterPro" id="IPR036393">
    <property type="entry name" value="AceGlu_kinase-like_sf"/>
</dbReference>
<dbReference type="InterPro" id="IPR002912">
    <property type="entry name" value="ACT_dom"/>
</dbReference>
<dbReference type="InterPro" id="IPR045865">
    <property type="entry name" value="ACT-like_dom_sf"/>
</dbReference>
<evidence type="ECO:0000256" key="26">
    <source>
        <dbReference type="ARBA" id="ARBA00048841"/>
    </source>
</evidence>
<keyword evidence="19" id="KW-0520">NAD</keyword>
<dbReference type="SUPFAM" id="SSF55021">
    <property type="entry name" value="ACT-like"/>
    <property type="match status" value="2"/>
</dbReference>
<dbReference type="PROSITE" id="PS01042">
    <property type="entry name" value="HOMOSER_DHGENASE"/>
    <property type="match status" value="1"/>
</dbReference>
<comment type="pathway">
    <text evidence="4">Amino-acid biosynthesis; L-threonine biosynthesis; L-threonine from L-aspartate: step 3/5.</text>
</comment>
<dbReference type="Gene3D" id="1.20.120.1320">
    <property type="entry name" value="Aspartokinase, catalytic domain"/>
    <property type="match status" value="1"/>
</dbReference>
<comment type="catalytic activity">
    <reaction evidence="26">
        <text>L-homoserine + NADP(+) = L-aspartate 4-semialdehyde + NADPH + H(+)</text>
        <dbReference type="Rhea" id="RHEA:15761"/>
        <dbReference type="ChEBI" id="CHEBI:15378"/>
        <dbReference type="ChEBI" id="CHEBI:57476"/>
        <dbReference type="ChEBI" id="CHEBI:57783"/>
        <dbReference type="ChEBI" id="CHEBI:58349"/>
        <dbReference type="ChEBI" id="CHEBI:537519"/>
        <dbReference type="EC" id="1.1.1.3"/>
    </reaction>
    <physiologicalReaction direction="right-to-left" evidence="26">
        <dbReference type="Rhea" id="RHEA:15763"/>
    </physiologicalReaction>
</comment>
<comment type="cofactor">
    <cofactor evidence="1">
        <name>a metal cation</name>
        <dbReference type="ChEBI" id="CHEBI:25213"/>
    </cofactor>
</comment>
<dbReference type="EMBL" id="FXSZ01000001">
    <property type="protein sequence ID" value="SMO41045.1"/>
    <property type="molecule type" value="Genomic_DNA"/>
</dbReference>
<dbReference type="UniPathway" id="UPA00051">
    <property type="reaction ID" value="UER00462"/>
</dbReference>
<dbReference type="PANTHER" id="PTHR43070:SF3">
    <property type="entry name" value="HOMOSERINE DEHYDROGENASE"/>
    <property type="match status" value="1"/>
</dbReference>
<dbReference type="CDD" id="cd04922">
    <property type="entry name" value="ACT_AKi-HSDH-ThrA_2"/>
    <property type="match status" value="1"/>
</dbReference>
<evidence type="ECO:0000256" key="9">
    <source>
        <dbReference type="ARBA" id="ARBA00011881"/>
    </source>
</evidence>
<evidence type="ECO:0000256" key="21">
    <source>
        <dbReference type="ARBA" id="ARBA00023154"/>
    </source>
</evidence>
<dbReference type="Proteomes" id="UP000315971">
    <property type="component" value="Unassembled WGS sequence"/>
</dbReference>
<dbReference type="InterPro" id="IPR011147">
    <property type="entry name" value="Bifunc_Aspkin/hSer_DH"/>
</dbReference>
<evidence type="ECO:0000256" key="5">
    <source>
        <dbReference type="ARBA" id="ARBA00005062"/>
    </source>
</evidence>
<dbReference type="GO" id="GO:0046872">
    <property type="term" value="F:metal ion binding"/>
    <property type="evidence" value="ECO:0007669"/>
    <property type="project" value="UniProtKB-KW"/>
</dbReference>
<evidence type="ECO:0000256" key="19">
    <source>
        <dbReference type="ARBA" id="ARBA00023027"/>
    </source>
</evidence>
<evidence type="ECO:0000256" key="23">
    <source>
        <dbReference type="ARBA" id="ARBA00023268"/>
    </source>
</evidence>
<evidence type="ECO:0000256" key="22">
    <source>
        <dbReference type="ARBA" id="ARBA00023167"/>
    </source>
</evidence>
<dbReference type="InterPro" id="IPR001342">
    <property type="entry name" value="HDH_cat"/>
</dbReference>
<dbReference type="FunFam" id="3.30.2130.10:FF:000001">
    <property type="entry name" value="Bifunctional aspartokinase/homoserine dehydrogenase"/>
    <property type="match status" value="1"/>
</dbReference>
<dbReference type="PROSITE" id="PS51671">
    <property type="entry name" value="ACT"/>
    <property type="match status" value="1"/>
</dbReference>
<dbReference type="InterPro" id="IPR001341">
    <property type="entry name" value="Asp_kinase"/>
</dbReference>
<evidence type="ECO:0000256" key="7">
    <source>
        <dbReference type="ARBA" id="ARBA00007952"/>
    </source>
</evidence>
<dbReference type="GO" id="GO:0009090">
    <property type="term" value="P:homoserine biosynthetic process"/>
    <property type="evidence" value="ECO:0007669"/>
    <property type="project" value="UniProtKB-ARBA"/>
</dbReference>
<keyword evidence="21" id="KW-0457">Lysine biosynthesis</keyword>
<keyword evidence="17" id="KW-0521">NADP</keyword>
<reference evidence="29 30" key="1">
    <citation type="submission" date="2017-05" db="EMBL/GenBank/DDBJ databases">
        <authorList>
            <person name="Varghese N."/>
            <person name="Submissions S."/>
        </authorList>
    </citation>
    <scope>NUCLEOTIDE SEQUENCE [LARGE SCALE GENOMIC DNA]</scope>
    <source>
        <strain evidence="29 30">DSM 21342</strain>
    </source>
</reference>
<evidence type="ECO:0000256" key="20">
    <source>
        <dbReference type="ARBA" id="ARBA00023053"/>
    </source>
</evidence>
<keyword evidence="12" id="KW-0791">Threonine biosynthesis</keyword>
<keyword evidence="30" id="KW-1185">Reference proteome</keyword>
<evidence type="ECO:0000256" key="27">
    <source>
        <dbReference type="ARBA" id="ARBA00049031"/>
    </source>
</evidence>
<keyword evidence="13" id="KW-0479">Metal-binding</keyword>
<dbReference type="PROSITE" id="PS00324">
    <property type="entry name" value="ASPARTOKINASE"/>
    <property type="match status" value="1"/>
</dbReference>
<dbReference type="UniPathway" id="UPA00050">
    <property type="reaction ID" value="UER00063"/>
</dbReference>
<dbReference type="Pfam" id="PF00742">
    <property type="entry name" value="Homoserine_dh"/>
    <property type="match status" value="1"/>
</dbReference>
<keyword evidence="18" id="KW-0560">Oxidoreductase</keyword>
<dbReference type="GO" id="GO:0004412">
    <property type="term" value="F:homoserine dehydrogenase activity"/>
    <property type="evidence" value="ECO:0007669"/>
    <property type="project" value="UniProtKB-EC"/>
</dbReference>
<comment type="pathway">
    <text evidence="5">Amino-acid biosynthesis; L-methionine biosynthesis via de novo pathway; L-homoserine from L-aspartate: step 3/3.</text>
</comment>
<dbReference type="FunFam" id="3.30.360.10:FF:000006">
    <property type="entry name" value="Bifunctional aspartokinase/homoserine dehydrogenase"/>
    <property type="match status" value="1"/>
</dbReference>
<dbReference type="InterPro" id="IPR018042">
    <property type="entry name" value="Aspartate_kinase_CS"/>
</dbReference>
<sequence length="812" mass="89294">MKVLKFGGSSVASAENIEKVVVIVKQKAEQSNVAIVVSALGRVTDKLISAGKLASTGNEEYKHILVELEERHLAEVRNLIPVSAQSSVLSQVKKRLNEIDNICEGVYLIGELSKKTLDRIMSYGELLSSLIIAEKLKAEGVDVALKDTRELIKTDAHYGNANVDFDNSNLLIWQYFNQSSRITVLPGFVASTESNETTTLGRGGSDYTASIIAGALNAEVLEIWTDVSGMMTADPRIVGQAYPIDKISYGEAMELSHFGAKVIYPPTIQPVLERKIPVWIKNTFAPNDAGTLILENGNESPGIVKGLSSVDKIALLSLEGSGMVGVPGFSRRLFDALSRKLINVIFITQGSSEHSISVGVLEEDVIRAKTVVDSEFAFEISIKKVEPLSVERGLCIVALVGDKMRSQPGVSGKMFSALGRNGINVRAIAQGSSEKNISAVINEKDVRKALNVLHEEFFETPTKQVNLFIVGTGNVGGKLIEQIRKQQHFLKEELRLNVRIIGLANSKKMCFDENGMDLENWKEKLLEGETMDMRQFIQRSKALNKRNSVFVDNTASEAVSKIYEELLENNISLVTCNKIACASTYKNYRKLKQLAMNQNVSFLFETNVGAGLPIIGTLNDMVRSGDRVRKIDAVLSGSLNFIFNNFKEGVSFENVVRQAQTEGYTEPDPRIDLTGTDVKRKILILIRESGVAMEMEDIATDSFMPADCLEGTVDNFFAKLKEHGQVFDEIYKRANAEGKKLKFVASYNEGKAKVGLQAVDRDHPLYMLDGKDNIVLFTTDRYHEQPLIVKGAGAGAEVTASGIFADIIKTAR</sequence>
<dbReference type="InterPro" id="IPR054352">
    <property type="entry name" value="ACT_Aspartokinase"/>
</dbReference>
<evidence type="ECO:0000256" key="24">
    <source>
        <dbReference type="ARBA" id="ARBA00044938"/>
    </source>
</evidence>
<evidence type="ECO:0000256" key="17">
    <source>
        <dbReference type="ARBA" id="ARBA00022857"/>
    </source>
</evidence>
<gene>
    <name evidence="29" type="ORF">SAMN06265350_101619</name>
</gene>
<evidence type="ECO:0000256" key="8">
    <source>
        <dbReference type="ARBA" id="ARBA00010046"/>
    </source>
</evidence>
<evidence type="ECO:0000256" key="11">
    <source>
        <dbReference type="ARBA" id="ARBA00022679"/>
    </source>
</evidence>
<evidence type="ECO:0000256" key="3">
    <source>
        <dbReference type="ARBA" id="ARBA00004986"/>
    </source>
</evidence>
<dbReference type="GO" id="GO:0050661">
    <property type="term" value="F:NADP binding"/>
    <property type="evidence" value="ECO:0007669"/>
    <property type="project" value="InterPro"/>
</dbReference>
<keyword evidence="16" id="KW-0067">ATP-binding</keyword>
<dbReference type="Gene3D" id="3.30.2130.10">
    <property type="entry name" value="VC0802-like"/>
    <property type="match status" value="1"/>
</dbReference>
<protein>
    <submittedName>
        <fullName evidence="29">Aspartate kinase</fullName>
    </submittedName>
</protein>
<keyword evidence="15 29" id="KW-0418">Kinase</keyword>
<comment type="subunit">
    <text evidence="9">Homotetramer.</text>
</comment>
<dbReference type="Pfam" id="PF00696">
    <property type="entry name" value="AA_kinase"/>
    <property type="match status" value="1"/>
</dbReference>
<evidence type="ECO:0000256" key="14">
    <source>
        <dbReference type="ARBA" id="ARBA00022741"/>
    </source>
</evidence>
<evidence type="ECO:0000256" key="15">
    <source>
        <dbReference type="ARBA" id="ARBA00022777"/>
    </source>
</evidence>
<evidence type="ECO:0000256" key="18">
    <source>
        <dbReference type="ARBA" id="ARBA00023002"/>
    </source>
</evidence>
<evidence type="ECO:0000313" key="30">
    <source>
        <dbReference type="Proteomes" id="UP000315971"/>
    </source>
</evidence>